<evidence type="ECO:0000259" key="5">
    <source>
        <dbReference type="PROSITE" id="PS50894"/>
    </source>
</evidence>
<dbReference type="EMBL" id="OCNJ01000015">
    <property type="protein sequence ID" value="SOE00968.1"/>
    <property type="molecule type" value="Genomic_DNA"/>
</dbReference>
<evidence type="ECO:0000259" key="4">
    <source>
        <dbReference type="PROSITE" id="PS50110"/>
    </source>
</evidence>
<evidence type="ECO:0000313" key="6">
    <source>
        <dbReference type="EMBL" id="SOE00968.1"/>
    </source>
</evidence>
<evidence type="ECO:0000256" key="3">
    <source>
        <dbReference type="PROSITE-ProRule" id="PRU00169"/>
    </source>
</evidence>
<name>A0A286GZK1_9PROT</name>
<reference evidence="6 7" key="1">
    <citation type="submission" date="2017-09" db="EMBL/GenBank/DDBJ databases">
        <authorList>
            <person name="Ehlers B."/>
            <person name="Leendertz F.H."/>
        </authorList>
    </citation>
    <scope>NUCLEOTIDE SEQUENCE [LARGE SCALE GENOMIC DNA]</scope>
    <source>
        <strain evidence="6 7">USBA 140</strain>
    </source>
</reference>
<dbReference type="InterPro" id="IPR011006">
    <property type="entry name" value="CheY-like_superfamily"/>
</dbReference>
<keyword evidence="2" id="KW-0902">Two-component regulatory system</keyword>
<dbReference type="SUPFAM" id="SSF47226">
    <property type="entry name" value="Histidine-containing phosphotransfer domain, HPT domain"/>
    <property type="match status" value="1"/>
</dbReference>
<dbReference type="PANTHER" id="PTHR44591">
    <property type="entry name" value="STRESS RESPONSE REGULATOR PROTEIN 1"/>
    <property type="match status" value="1"/>
</dbReference>
<dbReference type="AlphaFoldDB" id="A0A286GZK1"/>
<dbReference type="PROSITE" id="PS50894">
    <property type="entry name" value="HPT"/>
    <property type="match status" value="1"/>
</dbReference>
<dbReference type="Proteomes" id="UP000219621">
    <property type="component" value="Unassembled WGS sequence"/>
</dbReference>
<sequence>MTDRLARDAGGAVDEIVAEMRRGFLDEAGELLRRLELLVEDARHGRVTAADMIHEVRRGAMRLRGEAANLGLGLVGAVAARLEDYPAGVKHLPPRAFDDLEAFIETLLDIVEGRIPLDGEAARLVRKLPPKAGFSVGDIEVRDVEVLLVMPYGTAAHFVERELQQCGYRTHTVANTFDAVAVVVRTKPDLVIVGAVMPELSGIDLVIGLHSMPATRNTPTALITSLPPDDDYLKLIPKDVPIIHKGPQFGDDLAEALDRLFLI</sequence>
<dbReference type="PROSITE" id="PS50110">
    <property type="entry name" value="RESPONSE_REGULATORY"/>
    <property type="match status" value="1"/>
</dbReference>
<feature type="domain" description="HPt" evidence="5">
    <location>
        <begin position="13"/>
        <end position="128"/>
    </location>
</feature>
<dbReference type="Gene3D" id="1.20.120.160">
    <property type="entry name" value="HPT domain"/>
    <property type="match status" value="1"/>
</dbReference>
<evidence type="ECO:0000313" key="7">
    <source>
        <dbReference type="Proteomes" id="UP000219621"/>
    </source>
</evidence>
<dbReference type="SUPFAM" id="SSF52172">
    <property type="entry name" value="CheY-like"/>
    <property type="match status" value="1"/>
</dbReference>
<dbReference type="InterPro" id="IPR036641">
    <property type="entry name" value="HPT_dom_sf"/>
</dbReference>
<keyword evidence="7" id="KW-1185">Reference proteome</keyword>
<dbReference type="GO" id="GO:0000160">
    <property type="term" value="P:phosphorelay signal transduction system"/>
    <property type="evidence" value="ECO:0007669"/>
    <property type="project" value="UniProtKB-KW"/>
</dbReference>
<gene>
    <name evidence="6" type="ORF">SAMN05421508_11533</name>
</gene>
<feature type="domain" description="Response regulatory" evidence="4">
    <location>
        <begin position="145"/>
        <end position="261"/>
    </location>
</feature>
<evidence type="ECO:0000256" key="1">
    <source>
        <dbReference type="ARBA" id="ARBA00022553"/>
    </source>
</evidence>
<organism evidence="6 7">
    <name type="scientific">Caenispirillum bisanense</name>
    <dbReference type="NCBI Taxonomy" id="414052"/>
    <lineage>
        <taxon>Bacteria</taxon>
        <taxon>Pseudomonadati</taxon>
        <taxon>Pseudomonadota</taxon>
        <taxon>Alphaproteobacteria</taxon>
        <taxon>Rhodospirillales</taxon>
        <taxon>Novispirillaceae</taxon>
        <taxon>Caenispirillum</taxon>
    </lineage>
</organism>
<dbReference type="Pfam" id="PF01627">
    <property type="entry name" value="Hpt"/>
    <property type="match status" value="1"/>
</dbReference>
<dbReference type="InterPro" id="IPR008207">
    <property type="entry name" value="Sig_transdc_His_kin_Hpt_dom"/>
</dbReference>
<dbReference type="PANTHER" id="PTHR44591:SF3">
    <property type="entry name" value="RESPONSE REGULATORY DOMAIN-CONTAINING PROTEIN"/>
    <property type="match status" value="1"/>
</dbReference>
<keyword evidence="1" id="KW-0597">Phosphoprotein</keyword>
<dbReference type="OrthoDB" id="8439620at2"/>
<dbReference type="RefSeq" id="WP_097281482.1">
    <property type="nucleotide sequence ID" value="NZ_OCNJ01000015.1"/>
</dbReference>
<dbReference type="InterPro" id="IPR050595">
    <property type="entry name" value="Bact_response_regulator"/>
</dbReference>
<protein>
    <submittedName>
        <fullName evidence="6">Response regulator receiver domain-containing protein</fullName>
    </submittedName>
</protein>
<dbReference type="GO" id="GO:0004672">
    <property type="term" value="F:protein kinase activity"/>
    <property type="evidence" value="ECO:0007669"/>
    <property type="project" value="UniProtKB-ARBA"/>
</dbReference>
<evidence type="ECO:0000256" key="2">
    <source>
        <dbReference type="ARBA" id="ARBA00023012"/>
    </source>
</evidence>
<dbReference type="Gene3D" id="3.40.50.2300">
    <property type="match status" value="1"/>
</dbReference>
<proteinExistence type="predicted"/>
<accession>A0A286GZK1</accession>
<dbReference type="InterPro" id="IPR001789">
    <property type="entry name" value="Sig_transdc_resp-reg_receiver"/>
</dbReference>
<comment type="caution">
    <text evidence="3">Lacks conserved residue(s) required for the propagation of feature annotation.</text>
</comment>